<keyword evidence="2" id="KW-1185">Reference proteome</keyword>
<accession>A0AC61RPM6</accession>
<organism evidence="1 2">
    <name type="scientific">Petralouisia muris</name>
    <dbReference type="NCBI Taxonomy" id="3032872"/>
    <lineage>
        <taxon>Bacteria</taxon>
        <taxon>Bacillati</taxon>
        <taxon>Bacillota</taxon>
        <taxon>Clostridia</taxon>
        <taxon>Lachnospirales</taxon>
        <taxon>Lachnospiraceae</taxon>
        <taxon>Petralouisia</taxon>
    </lineage>
</organism>
<evidence type="ECO:0000313" key="2">
    <source>
        <dbReference type="Proteomes" id="UP000304953"/>
    </source>
</evidence>
<proteinExistence type="predicted"/>
<comment type="caution">
    <text evidence="1">The sequence shown here is derived from an EMBL/GenBank/DDBJ whole genome shotgun (WGS) entry which is preliminary data.</text>
</comment>
<reference evidence="1" key="1">
    <citation type="submission" date="2019-04" db="EMBL/GenBank/DDBJ databases">
        <title>Microbes associate with the intestines of laboratory mice.</title>
        <authorList>
            <person name="Navarre W."/>
            <person name="Wong E."/>
            <person name="Huang K."/>
            <person name="Tropini C."/>
            <person name="Ng K."/>
            <person name="Yu B."/>
        </authorList>
    </citation>
    <scope>NUCLEOTIDE SEQUENCE</scope>
    <source>
        <strain evidence="1">NM01_1-7b</strain>
    </source>
</reference>
<dbReference type="EMBL" id="SRYA01000080">
    <property type="protein sequence ID" value="TGY90886.1"/>
    <property type="molecule type" value="Genomic_DNA"/>
</dbReference>
<gene>
    <name evidence="1" type="ORF">E5329_23910</name>
</gene>
<sequence length="67" mass="7553">MKRELSPWGKQCKIQMLTLEKSLNDICRETNLSRSYVSSIINGRTVAPDETVGAISRVLDVDMGLKR</sequence>
<dbReference type="Proteomes" id="UP000304953">
    <property type="component" value="Unassembled WGS sequence"/>
</dbReference>
<protein>
    <submittedName>
        <fullName evidence="1">XRE family transcriptional regulator</fullName>
    </submittedName>
</protein>
<evidence type="ECO:0000313" key="1">
    <source>
        <dbReference type="EMBL" id="TGY90886.1"/>
    </source>
</evidence>
<name>A0AC61RPM6_9FIRM</name>